<keyword evidence="3" id="KW-1185">Reference proteome</keyword>
<feature type="transmembrane region" description="Helical" evidence="1">
    <location>
        <begin position="12"/>
        <end position="31"/>
    </location>
</feature>
<proteinExistence type="predicted"/>
<dbReference type="OrthoDB" id="1778785at2"/>
<evidence type="ECO:0000313" key="3">
    <source>
        <dbReference type="Proteomes" id="UP000616595"/>
    </source>
</evidence>
<protein>
    <submittedName>
        <fullName evidence="2">Uncharacterized protein</fullName>
    </submittedName>
</protein>
<name>A0A923HZ38_9FIRM</name>
<reference evidence="2" key="1">
    <citation type="submission" date="2019-10" db="EMBL/GenBank/DDBJ databases">
        <authorList>
            <person name="Ross D.E."/>
            <person name="Gulliver D."/>
        </authorList>
    </citation>
    <scope>NUCLEOTIDE SEQUENCE</scope>
    <source>
        <strain evidence="2">DER-2019</strain>
    </source>
</reference>
<reference evidence="2" key="2">
    <citation type="submission" date="2020-10" db="EMBL/GenBank/DDBJ databases">
        <title>Comparative genomics of the Acetobacterium genus.</title>
        <authorList>
            <person name="Marshall C."/>
            <person name="May H."/>
            <person name="Norman S."/>
        </authorList>
    </citation>
    <scope>NUCLEOTIDE SEQUENCE</scope>
    <source>
        <strain evidence="2">DER-2019</strain>
    </source>
</reference>
<accession>A0A923HZ38</accession>
<sequence length="142" mass="15678">MKKIINNEKGFILPLVLVVIALLAGGVGYLLTQGMAELKANVLNQDYELCILTGKNALAVARSELENDINYRGTSGMQADENGGNYSIVITVAAENYRFVDVKSNYGDFHKKFNGEIEIIPKNDETSKGIVSTFKWKMLEAE</sequence>
<dbReference type="Proteomes" id="UP000616595">
    <property type="component" value="Unassembled WGS sequence"/>
</dbReference>
<gene>
    <name evidence="2" type="ORF">GH810_02625</name>
</gene>
<evidence type="ECO:0000256" key="1">
    <source>
        <dbReference type="SAM" id="Phobius"/>
    </source>
</evidence>
<dbReference type="AlphaFoldDB" id="A0A923HZ38"/>
<dbReference type="RefSeq" id="WP_148566453.1">
    <property type="nucleotide sequence ID" value="NZ_RXYA01000004.1"/>
</dbReference>
<comment type="caution">
    <text evidence="2">The sequence shown here is derived from an EMBL/GenBank/DDBJ whole genome shotgun (WGS) entry which is preliminary data.</text>
</comment>
<evidence type="ECO:0000313" key="2">
    <source>
        <dbReference type="EMBL" id="MBC3887203.1"/>
    </source>
</evidence>
<keyword evidence="1" id="KW-0472">Membrane</keyword>
<keyword evidence="1" id="KW-0812">Transmembrane</keyword>
<keyword evidence="1" id="KW-1133">Transmembrane helix</keyword>
<organism evidence="2 3">
    <name type="scientific">Acetobacterium paludosum</name>
    <dbReference type="NCBI Taxonomy" id="52693"/>
    <lineage>
        <taxon>Bacteria</taxon>
        <taxon>Bacillati</taxon>
        <taxon>Bacillota</taxon>
        <taxon>Clostridia</taxon>
        <taxon>Eubacteriales</taxon>
        <taxon>Eubacteriaceae</taxon>
        <taxon>Acetobacterium</taxon>
    </lineage>
</organism>
<dbReference type="EMBL" id="WJBD01000002">
    <property type="protein sequence ID" value="MBC3887203.1"/>
    <property type="molecule type" value="Genomic_DNA"/>
</dbReference>